<organism evidence="3 4">
    <name type="scientific">Salipaludibacillus aurantiacus</name>
    <dbReference type="NCBI Taxonomy" id="1601833"/>
    <lineage>
        <taxon>Bacteria</taxon>
        <taxon>Bacillati</taxon>
        <taxon>Bacillota</taxon>
        <taxon>Bacilli</taxon>
        <taxon>Bacillales</taxon>
        <taxon>Bacillaceae</taxon>
    </lineage>
</organism>
<dbReference type="InterPro" id="IPR000326">
    <property type="entry name" value="PAP2/HPO"/>
</dbReference>
<dbReference type="InterPro" id="IPR036938">
    <property type="entry name" value="PAP2/HPO_sf"/>
</dbReference>
<dbReference type="EMBL" id="FOGT01000007">
    <property type="protein sequence ID" value="SES08511.1"/>
    <property type="molecule type" value="Genomic_DNA"/>
</dbReference>
<accession>A0A1H9UGX1</accession>
<feature type="domain" description="Phosphatidic acid phosphatase type 2/haloperoxidase" evidence="2">
    <location>
        <begin position="64"/>
        <end position="128"/>
    </location>
</feature>
<gene>
    <name evidence="3" type="ORF">SAMN05518684_107200</name>
</gene>
<name>A0A1H9UGX1_9BACI</name>
<keyword evidence="1" id="KW-0472">Membrane</keyword>
<sequence>MVESIIELDKRLFEKLNQHYYLEALDPITVFLTAISEVGLFWWVVVGLLFLCHKRVGGFAAGRTLALSVGIVFILQAVINQFVPRPRPPLSEEGVRLLVDPPLSSSFPSAHAATSFAAMTTLVYFFQAPSTGLFR</sequence>
<keyword evidence="4" id="KW-1185">Reference proteome</keyword>
<reference evidence="4" key="1">
    <citation type="submission" date="2016-10" db="EMBL/GenBank/DDBJ databases">
        <authorList>
            <person name="Varghese N."/>
            <person name="Submissions S."/>
        </authorList>
    </citation>
    <scope>NUCLEOTIDE SEQUENCE [LARGE SCALE GENOMIC DNA]</scope>
    <source>
        <strain evidence="4">S9</strain>
    </source>
</reference>
<feature type="transmembrane region" description="Helical" evidence="1">
    <location>
        <begin position="64"/>
        <end position="83"/>
    </location>
</feature>
<feature type="transmembrane region" description="Helical" evidence="1">
    <location>
        <begin position="28"/>
        <end position="52"/>
    </location>
</feature>
<dbReference type="Proteomes" id="UP000198571">
    <property type="component" value="Unassembled WGS sequence"/>
</dbReference>
<dbReference type="AlphaFoldDB" id="A0A1H9UGX1"/>
<evidence type="ECO:0000256" key="1">
    <source>
        <dbReference type="SAM" id="Phobius"/>
    </source>
</evidence>
<dbReference type="OrthoDB" id="9789113at2"/>
<keyword evidence="1" id="KW-0812">Transmembrane</keyword>
<evidence type="ECO:0000313" key="4">
    <source>
        <dbReference type="Proteomes" id="UP000198571"/>
    </source>
</evidence>
<evidence type="ECO:0000313" key="3">
    <source>
        <dbReference type="EMBL" id="SES08511.1"/>
    </source>
</evidence>
<proteinExistence type="predicted"/>
<dbReference type="SUPFAM" id="SSF48317">
    <property type="entry name" value="Acid phosphatase/Vanadium-dependent haloperoxidase"/>
    <property type="match status" value="1"/>
</dbReference>
<dbReference type="STRING" id="1601833.SAMN05518684_107200"/>
<keyword evidence="1" id="KW-1133">Transmembrane helix</keyword>
<protein>
    <submittedName>
        <fullName evidence="3">Undecaprenyl-diphosphatase</fullName>
    </submittedName>
</protein>
<dbReference type="Pfam" id="PF01569">
    <property type="entry name" value="PAP2"/>
    <property type="match status" value="1"/>
</dbReference>
<feature type="transmembrane region" description="Helical" evidence="1">
    <location>
        <begin position="103"/>
        <end position="126"/>
    </location>
</feature>
<evidence type="ECO:0000259" key="2">
    <source>
        <dbReference type="Pfam" id="PF01569"/>
    </source>
</evidence>